<evidence type="ECO:0000313" key="2">
    <source>
        <dbReference type="EMBL" id="AVO23014.1"/>
    </source>
</evidence>
<evidence type="ECO:0000313" key="3">
    <source>
        <dbReference type="Proteomes" id="UP000241367"/>
    </source>
</evidence>
<protein>
    <submittedName>
        <fullName evidence="2">Portal protein</fullName>
    </submittedName>
</protein>
<feature type="compositionally biased region" description="Basic and acidic residues" evidence="1">
    <location>
        <begin position="396"/>
        <end position="408"/>
    </location>
</feature>
<proteinExistence type="predicted"/>
<organism evidence="2 3">
    <name type="scientific">Bacillus phage Anath</name>
    <dbReference type="NCBI Taxonomy" id="2108114"/>
    <lineage>
        <taxon>Viruses</taxon>
        <taxon>Duplodnaviria</taxon>
        <taxon>Heunggongvirae</taxon>
        <taxon>Uroviricota</taxon>
        <taxon>Caudoviricetes</taxon>
        <taxon>Ehrlichviridae</taxon>
        <taxon>Anathvirus</taxon>
        <taxon>Anathvirus anath</taxon>
    </lineage>
</organism>
<name>A0A2P1JUJ8_9CAUD</name>
<evidence type="ECO:0000256" key="1">
    <source>
        <dbReference type="SAM" id="MobiDB-lite"/>
    </source>
</evidence>
<dbReference type="EMBL" id="MG983742">
    <property type="protein sequence ID" value="AVO23014.1"/>
    <property type="molecule type" value="Genomic_DNA"/>
</dbReference>
<dbReference type="Proteomes" id="UP000241367">
    <property type="component" value="Segment"/>
</dbReference>
<dbReference type="InterPro" id="IPR009279">
    <property type="entry name" value="Portal_Mu"/>
</dbReference>
<dbReference type="Pfam" id="PF06074">
    <property type="entry name" value="Portal_Mu"/>
    <property type="match status" value="1"/>
</dbReference>
<keyword evidence="3" id="KW-1185">Reference proteome</keyword>
<reference evidence="3" key="1">
    <citation type="submission" date="2018-02" db="EMBL/GenBank/DDBJ databases">
        <authorList>
            <person name="Cohen D.B."/>
            <person name="Kent A.D."/>
        </authorList>
    </citation>
    <scope>NUCLEOTIDE SEQUENCE [LARGE SCALE GENOMIC DNA]</scope>
</reference>
<feature type="region of interest" description="Disordered" evidence="1">
    <location>
        <begin position="396"/>
        <end position="444"/>
    </location>
</feature>
<accession>A0A2P1JUJ8</accession>
<sequence>MGFLSDLNKNMPWNVYAEKKKAEELIKIGQEIGLFKDNKGERPDDTDMNPSDFELDVWDKMMNDGQVKAGLDMIKLSCSARGFTITGDDEATKQYADFVSYNFESIRGNMEDVIGEMLSALEYGFSVTEKVFDYDKNRKIVLKKLKTLDPHNLSLKVDQFGDLIFVKQSIGSKEIKIPAGNVILYSHDKRFGNPYGQSALRTTYKHWLIKDKLYRFANIAYERYGTPLLVGKVQDANDVDKMNALLRRINSMTSLSISGQDDVKAIQMSNADFIGYIEHHDRKIMESMLVPPMLLGIGRGQSGSYALTNNQFDVFMSRLEALQRDLKALIEEEIIRPLIDLNFPNVEKYPSFNFRPLANEDIQKLANVFMQMITAGVIDASEDWLREELGFPAMTEETRKAIEERQKAQQEALAGQNSKGADNEGEDGTDDSGGSQKDSKKGKK</sequence>